<dbReference type="AlphaFoldDB" id="A0A851AS62"/>
<dbReference type="PANTHER" id="PTHR41694:SF4">
    <property type="entry name" value="ENDOGENOUS RETROVIRUS GROUP K MEMBER 10 POL PROTEIN-RELATED"/>
    <property type="match status" value="1"/>
</dbReference>
<evidence type="ECO:0000313" key="10">
    <source>
        <dbReference type="EMBL" id="NWI35929.1"/>
    </source>
</evidence>
<evidence type="ECO:0000256" key="4">
    <source>
        <dbReference type="ARBA" id="ARBA00022759"/>
    </source>
</evidence>
<name>A0A851AS62_PICGY</name>
<evidence type="ECO:0000256" key="7">
    <source>
        <dbReference type="ARBA" id="ARBA00022918"/>
    </source>
</evidence>
<dbReference type="SUPFAM" id="SSF53098">
    <property type="entry name" value="Ribonuclease H-like"/>
    <property type="match status" value="1"/>
</dbReference>
<evidence type="ECO:0000256" key="5">
    <source>
        <dbReference type="ARBA" id="ARBA00022801"/>
    </source>
</evidence>
<dbReference type="PROSITE" id="PS50994">
    <property type="entry name" value="INTEGRASE"/>
    <property type="match status" value="1"/>
</dbReference>
<keyword evidence="1" id="KW-0808">Transferase</keyword>
<evidence type="ECO:0000256" key="8">
    <source>
        <dbReference type="ARBA" id="ARBA00023268"/>
    </source>
</evidence>
<dbReference type="GO" id="GO:0015074">
    <property type="term" value="P:DNA integration"/>
    <property type="evidence" value="ECO:0007669"/>
    <property type="project" value="InterPro"/>
</dbReference>
<proteinExistence type="predicted"/>
<dbReference type="GO" id="GO:0016787">
    <property type="term" value="F:hydrolase activity"/>
    <property type="evidence" value="ECO:0007669"/>
    <property type="project" value="UniProtKB-KW"/>
</dbReference>
<dbReference type="GO" id="GO:0035613">
    <property type="term" value="F:RNA stem-loop binding"/>
    <property type="evidence" value="ECO:0007669"/>
    <property type="project" value="TreeGrafter"/>
</dbReference>
<organism evidence="10 11">
    <name type="scientific">Picathartes gymnocephalus</name>
    <name type="common">White-necked rockfowl</name>
    <dbReference type="NCBI Taxonomy" id="175131"/>
    <lineage>
        <taxon>Eukaryota</taxon>
        <taxon>Metazoa</taxon>
        <taxon>Chordata</taxon>
        <taxon>Craniata</taxon>
        <taxon>Vertebrata</taxon>
        <taxon>Euteleostomi</taxon>
        <taxon>Archelosauria</taxon>
        <taxon>Archosauria</taxon>
        <taxon>Dinosauria</taxon>
        <taxon>Saurischia</taxon>
        <taxon>Theropoda</taxon>
        <taxon>Coelurosauria</taxon>
        <taxon>Aves</taxon>
        <taxon>Neognathae</taxon>
        <taxon>Neoaves</taxon>
        <taxon>Telluraves</taxon>
        <taxon>Australaves</taxon>
        <taxon>Passeriformes</taxon>
        <taxon>Picathartidae</taxon>
        <taxon>Picathartes</taxon>
    </lineage>
</organism>
<keyword evidence="6" id="KW-0862">Zinc</keyword>
<evidence type="ECO:0000256" key="2">
    <source>
        <dbReference type="ARBA" id="ARBA00022695"/>
    </source>
</evidence>
<reference evidence="10" key="1">
    <citation type="submission" date="2019-10" db="EMBL/GenBank/DDBJ databases">
        <title>Bird 10,000 Genomes (B10K) Project - Family phase.</title>
        <authorList>
            <person name="Zhang G."/>
        </authorList>
    </citation>
    <scope>NUCLEOTIDE SEQUENCE</scope>
    <source>
        <strain evidence="10">B10K-DU-012-30</strain>
        <tissue evidence="10">Muscle</tissue>
    </source>
</reference>
<dbReference type="PANTHER" id="PTHR41694">
    <property type="entry name" value="ENDOGENOUS RETROVIRUS GROUP K MEMBER POL PROTEIN"/>
    <property type="match status" value="1"/>
</dbReference>
<feature type="non-terminal residue" evidence="10">
    <location>
        <position position="98"/>
    </location>
</feature>
<gene>
    <name evidence="10" type="primary">Ervk6</name>
    <name evidence="10" type="ORF">PICGYM_R15246</name>
</gene>
<dbReference type="EMBL" id="WEKY01003021">
    <property type="protein sequence ID" value="NWI35929.1"/>
    <property type="molecule type" value="Genomic_DNA"/>
</dbReference>
<dbReference type="InterPro" id="IPR012337">
    <property type="entry name" value="RNaseH-like_sf"/>
</dbReference>
<evidence type="ECO:0000256" key="6">
    <source>
        <dbReference type="ARBA" id="ARBA00022833"/>
    </source>
</evidence>
<sequence>VKHTTGIPHSPTGQSVVERAHRTLKEVLDQQRGGTETSSPIERLCKALYTTDFLNGSFTELTPPVLQHFSNLTRAKLEEKPPVLIKDPETHQISGPFP</sequence>
<dbReference type="GO" id="GO:0004519">
    <property type="term" value="F:endonuclease activity"/>
    <property type="evidence" value="ECO:0007669"/>
    <property type="project" value="UniProtKB-KW"/>
</dbReference>
<keyword evidence="4" id="KW-0255">Endonuclease</keyword>
<dbReference type="InterPro" id="IPR036397">
    <property type="entry name" value="RNaseH_sf"/>
</dbReference>
<evidence type="ECO:0000313" key="11">
    <source>
        <dbReference type="Proteomes" id="UP000631391"/>
    </source>
</evidence>
<comment type="caution">
    <text evidence="10">The sequence shown here is derived from an EMBL/GenBank/DDBJ whole genome shotgun (WGS) entry which is preliminary data.</text>
</comment>
<accession>A0A851AS62</accession>
<dbReference type="InterPro" id="IPR001584">
    <property type="entry name" value="Integrase_cat-core"/>
</dbReference>
<dbReference type="GO" id="GO:0003964">
    <property type="term" value="F:RNA-directed DNA polymerase activity"/>
    <property type="evidence" value="ECO:0007669"/>
    <property type="project" value="UniProtKB-KW"/>
</dbReference>
<keyword evidence="5" id="KW-0378">Hydrolase</keyword>
<feature type="domain" description="Integrase catalytic" evidence="9">
    <location>
        <begin position="1"/>
        <end position="98"/>
    </location>
</feature>
<keyword evidence="11" id="KW-1185">Reference proteome</keyword>
<dbReference type="Proteomes" id="UP000631391">
    <property type="component" value="Unassembled WGS sequence"/>
</dbReference>
<feature type="non-terminal residue" evidence="10">
    <location>
        <position position="1"/>
    </location>
</feature>
<keyword evidence="7" id="KW-0695">RNA-directed DNA polymerase</keyword>
<dbReference type="Gene3D" id="3.30.420.10">
    <property type="entry name" value="Ribonuclease H-like superfamily/Ribonuclease H"/>
    <property type="match status" value="1"/>
</dbReference>
<dbReference type="OrthoDB" id="9204471at2759"/>
<evidence type="ECO:0000259" key="9">
    <source>
        <dbReference type="PROSITE" id="PS50994"/>
    </source>
</evidence>
<keyword evidence="8" id="KW-0511">Multifunctional enzyme</keyword>
<keyword evidence="2" id="KW-0548">Nucleotidyltransferase</keyword>
<keyword evidence="3" id="KW-0540">Nuclease</keyword>
<protein>
    <submittedName>
        <fullName evidence="10">POK6 protein</fullName>
    </submittedName>
</protein>
<evidence type="ECO:0000256" key="3">
    <source>
        <dbReference type="ARBA" id="ARBA00022722"/>
    </source>
</evidence>
<evidence type="ECO:0000256" key="1">
    <source>
        <dbReference type="ARBA" id="ARBA00022679"/>
    </source>
</evidence>